<name>A0A1I4GYR1_9EURY</name>
<keyword evidence="3" id="KW-1185">Reference proteome</keyword>
<gene>
    <name evidence="2" type="ORF">SAMN04487950_3457</name>
</gene>
<evidence type="ECO:0000256" key="1">
    <source>
        <dbReference type="SAM" id="MobiDB-lite"/>
    </source>
</evidence>
<accession>A0A1I4GYR1</accession>
<feature type="region of interest" description="Disordered" evidence="1">
    <location>
        <begin position="429"/>
        <end position="466"/>
    </location>
</feature>
<dbReference type="RefSeq" id="WP_245756921.1">
    <property type="nucleotide sequence ID" value="NZ_FOTC01000004.1"/>
</dbReference>
<sequence length="466" mass="49959">MDLNETRDTLVVPEASIRDACGETPLPDFGVIEQVWETDPIPRDEIADRAGDAFGTLPLDDVPAGGEIALGVGSRGIGNLEQIVAGVVAEAKSRGYEPFIFPAMGSHGGATDEGQREMLADLGVDESTVGCEIRSSMEVVEVGRTADRDVPVVADANAVEADAIVPINRIKPHTDFDGTVESGLSKMLVIGMGKQRGAKIAHDWAVNWSLRNMIPEITEQLLAELPVVGGVAILEDQRDETALLEGVPPEGFLDREAELLETAYDVMPKLPFEDIDVLVLDAQGKEISGQGMDTNVIGRRPFAIQEPEPESPDIKRIYTRSLTETTHGNAMGMGSADFVHASLLGEIEMPTTLINALTASTTRGVRIPPVVETDRAGMIAALSTIGIVGTDDVRVLRAADTMHLQRLYASTALVEEAHERDDLRVVEEPTPIEFESGDFVAPSLHTADEHEDETRTDENGGGCSGP</sequence>
<dbReference type="STRING" id="553466.SAMN04487950_3457"/>
<proteinExistence type="predicted"/>
<evidence type="ECO:0000313" key="2">
    <source>
        <dbReference type="EMBL" id="SFL34291.1"/>
    </source>
</evidence>
<organism evidence="2 3">
    <name type="scientific">Halogranum rubrum</name>
    <dbReference type="NCBI Taxonomy" id="553466"/>
    <lineage>
        <taxon>Archaea</taxon>
        <taxon>Methanobacteriati</taxon>
        <taxon>Methanobacteriota</taxon>
        <taxon>Stenosarchaea group</taxon>
        <taxon>Halobacteria</taxon>
        <taxon>Halobacteriales</taxon>
        <taxon>Haloferacaceae</taxon>
    </lineage>
</organism>
<feature type="compositionally biased region" description="Basic and acidic residues" evidence="1">
    <location>
        <begin position="446"/>
        <end position="458"/>
    </location>
</feature>
<evidence type="ECO:0000313" key="3">
    <source>
        <dbReference type="Proteomes" id="UP000199607"/>
    </source>
</evidence>
<protein>
    <recommendedName>
        <fullName evidence="4">DUF362 domain-containing protein</fullName>
    </recommendedName>
</protein>
<dbReference type="Proteomes" id="UP000199607">
    <property type="component" value="Unassembled WGS sequence"/>
</dbReference>
<dbReference type="Gene3D" id="3.40.50.11440">
    <property type="match status" value="1"/>
</dbReference>
<dbReference type="AlphaFoldDB" id="A0A1I4GYR1"/>
<evidence type="ECO:0008006" key="4">
    <source>
        <dbReference type="Google" id="ProtNLM"/>
    </source>
</evidence>
<reference evidence="3" key="1">
    <citation type="submission" date="2016-10" db="EMBL/GenBank/DDBJ databases">
        <authorList>
            <person name="Varghese N."/>
            <person name="Submissions S."/>
        </authorList>
    </citation>
    <scope>NUCLEOTIDE SEQUENCE [LARGE SCALE GENOMIC DNA]</scope>
    <source>
        <strain evidence="3">CGMCC 1.7738</strain>
    </source>
</reference>
<dbReference type="EMBL" id="FOTC01000004">
    <property type="protein sequence ID" value="SFL34291.1"/>
    <property type="molecule type" value="Genomic_DNA"/>
</dbReference>